<name>A0A8I2YV55_9AGAM</name>
<dbReference type="SUPFAM" id="SSF51735">
    <property type="entry name" value="NAD(P)-binding Rossmann-fold domains"/>
    <property type="match status" value="1"/>
</dbReference>
<organism evidence="4 5">
    <name type="scientific">Boletus reticuloceps</name>
    <dbReference type="NCBI Taxonomy" id="495285"/>
    <lineage>
        <taxon>Eukaryota</taxon>
        <taxon>Fungi</taxon>
        <taxon>Dikarya</taxon>
        <taxon>Basidiomycota</taxon>
        <taxon>Agaricomycotina</taxon>
        <taxon>Agaricomycetes</taxon>
        <taxon>Agaricomycetidae</taxon>
        <taxon>Boletales</taxon>
        <taxon>Boletineae</taxon>
        <taxon>Boletaceae</taxon>
        <taxon>Boletoideae</taxon>
        <taxon>Boletus</taxon>
    </lineage>
</organism>
<feature type="domain" description="NmrA-like" evidence="3">
    <location>
        <begin position="4"/>
        <end position="186"/>
    </location>
</feature>
<accession>A0A8I2YV55</accession>
<dbReference type="Pfam" id="PF05368">
    <property type="entry name" value="NmrA"/>
    <property type="match status" value="1"/>
</dbReference>
<protein>
    <recommendedName>
        <fullName evidence="3">NmrA-like domain-containing protein</fullName>
    </recommendedName>
</protein>
<dbReference type="Proteomes" id="UP000683000">
    <property type="component" value="Unassembled WGS sequence"/>
</dbReference>
<dbReference type="OrthoDB" id="419598at2759"/>
<gene>
    <name evidence="4" type="ORF">JVT61DRAFT_15248</name>
</gene>
<dbReference type="PANTHER" id="PTHR42748">
    <property type="entry name" value="NITROGEN METABOLITE REPRESSION PROTEIN NMRA FAMILY MEMBER"/>
    <property type="match status" value="1"/>
</dbReference>
<reference evidence="4" key="1">
    <citation type="submission" date="2021-03" db="EMBL/GenBank/DDBJ databases">
        <title>Evolutionary innovations through gain and loss of genes in the ectomycorrhizal Boletales.</title>
        <authorList>
            <person name="Wu G."/>
            <person name="Miyauchi S."/>
            <person name="Morin E."/>
            <person name="Yang Z.-L."/>
            <person name="Xu J."/>
            <person name="Martin F.M."/>
        </authorList>
    </citation>
    <scope>NUCLEOTIDE SEQUENCE</scope>
    <source>
        <strain evidence="4">BR01</strain>
    </source>
</reference>
<evidence type="ECO:0000259" key="3">
    <source>
        <dbReference type="Pfam" id="PF05368"/>
    </source>
</evidence>
<evidence type="ECO:0000313" key="4">
    <source>
        <dbReference type="EMBL" id="KAG6377443.1"/>
    </source>
</evidence>
<dbReference type="EMBL" id="JAGFBS010000009">
    <property type="protein sequence ID" value="KAG6377443.1"/>
    <property type="molecule type" value="Genomic_DNA"/>
</dbReference>
<evidence type="ECO:0000256" key="2">
    <source>
        <dbReference type="ARBA" id="ARBA00022857"/>
    </source>
</evidence>
<dbReference type="Gene3D" id="3.40.50.720">
    <property type="entry name" value="NAD(P)-binding Rossmann-like Domain"/>
    <property type="match status" value="1"/>
</dbReference>
<comment type="similarity">
    <text evidence="1">Belongs to the NmrA-type oxidoreductase family.</text>
</comment>
<keyword evidence="5" id="KW-1185">Reference proteome</keyword>
<evidence type="ECO:0000313" key="5">
    <source>
        <dbReference type="Proteomes" id="UP000683000"/>
    </source>
</evidence>
<dbReference type="GO" id="GO:0005634">
    <property type="term" value="C:nucleus"/>
    <property type="evidence" value="ECO:0007669"/>
    <property type="project" value="TreeGrafter"/>
</dbReference>
<keyword evidence="2" id="KW-0521">NADP</keyword>
<dbReference type="InterPro" id="IPR036291">
    <property type="entry name" value="NAD(P)-bd_dom_sf"/>
</dbReference>
<evidence type="ECO:0000256" key="1">
    <source>
        <dbReference type="ARBA" id="ARBA00006328"/>
    </source>
</evidence>
<dbReference type="PANTHER" id="PTHR42748:SF7">
    <property type="entry name" value="NMRA LIKE REDOX SENSOR 1-RELATED"/>
    <property type="match status" value="1"/>
</dbReference>
<proteinExistence type="inferred from homology"/>
<dbReference type="AlphaFoldDB" id="A0A8I2YV55"/>
<dbReference type="InterPro" id="IPR051164">
    <property type="entry name" value="NmrA-like_oxidored"/>
</dbReference>
<dbReference type="InterPro" id="IPR008030">
    <property type="entry name" value="NmrA-like"/>
</dbReference>
<sequence>MSTRIVTVFGATGAQGSSVVKALLADGTFTPRAVTRDVNSEKALKLKELGVEVVQGDVWDVTSLKNAMNGAEAVFGVTAFWDQTNFREGPTSEVVMGKNLIDAAIAVDVKFYVWSSLPHCAKATNGKYRSVYHYDNKADVEEYLRKSQLPHANIHTGWFCENTWNYNYLTLTSDSSSYELTIPKYDPNSPNTSPGLNATLANARSHFSNTTRTIRRRSWARPFMHAAVGKPVRFVTGAATGMAEMDEMYEYQSEPGAFPHATIPDPRLERLGVKFHSIKTFAEEALKKRFA</sequence>
<comment type="caution">
    <text evidence="4">The sequence shown here is derived from an EMBL/GenBank/DDBJ whole genome shotgun (WGS) entry which is preliminary data.</text>
</comment>